<dbReference type="AlphaFoldDB" id="A0A1X7SU81"/>
<dbReference type="InterPro" id="IPR051851">
    <property type="entry name" value="EFR3_Homologs"/>
</dbReference>
<feature type="compositionally biased region" description="Polar residues" evidence="1">
    <location>
        <begin position="227"/>
        <end position="240"/>
    </location>
</feature>
<evidence type="ECO:0000313" key="2">
    <source>
        <dbReference type="EnsemblMetazoa" id="Aqu2.1.05707_001"/>
    </source>
</evidence>
<dbReference type="PANTHER" id="PTHR12444:SF8">
    <property type="entry name" value="PROTEIN EFR3 HOMOLOG CMP44E"/>
    <property type="match status" value="1"/>
</dbReference>
<proteinExistence type="predicted"/>
<evidence type="ECO:0000256" key="1">
    <source>
        <dbReference type="SAM" id="MobiDB-lite"/>
    </source>
</evidence>
<sequence length="279" mass="31097">MIDHNENKTKVPFDTKWTSIGEHGLVLGNAPLRFRHSARKVVFPKLLELAHGLFASTEEHVKAFYTLLLLFTLELTPTGIKEILILIVELEDLATSSQTELAIKHINAIHACIAGCLHIVSIISEDENLKSYIGKVIELRRKSYKHLLPEVALGEEGAESSEAGFQLADDDDDDDEDKKKDDTPPYFNLIEKGFVSHPNELARNSSTLRGGDYSAFAGDHSRSFRSYSLDHSQEQESGTVITFEDLKEESLDPSSETPPSTTNKTDLIPSFEEMIGQVQ</sequence>
<dbReference type="GO" id="GO:0072659">
    <property type="term" value="P:protein localization to plasma membrane"/>
    <property type="evidence" value="ECO:0007669"/>
    <property type="project" value="TreeGrafter"/>
</dbReference>
<protein>
    <submittedName>
        <fullName evidence="2">Uncharacterized protein</fullName>
    </submittedName>
</protein>
<accession>A0A1X7SU81</accession>
<organism evidence="2">
    <name type="scientific">Amphimedon queenslandica</name>
    <name type="common">Sponge</name>
    <dbReference type="NCBI Taxonomy" id="400682"/>
    <lineage>
        <taxon>Eukaryota</taxon>
        <taxon>Metazoa</taxon>
        <taxon>Porifera</taxon>
        <taxon>Demospongiae</taxon>
        <taxon>Heteroscleromorpha</taxon>
        <taxon>Haplosclerida</taxon>
        <taxon>Niphatidae</taxon>
        <taxon>Amphimedon</taxon>
    </lineage>
</organism>
<name>A0A1X7SU81_AMPQE</name>
<feature type="compositionally biased region" description="Polar residues" evidence="1">
    <location>
        <begin position="252"/>
        <end position="265"/>
    </location>
</feature>
<reference evidence="2" key="1">
    <citation type="submission" date="2017-05" db="UniProtKB">
        <authorList>
            <consortium name="EnsemblMetazoa"/>
        </authorList>
    </citation>
    <scope>IDENTIFICATION</scope>
</reference>
<dbReference type="GO" id="GO:0005886">
    <property type="term" value="C:plasma membrane"/>
    <property type="evidence" value="ECO:0007669"/>
    <property type="project" value="TreeGrafter"/>
</dbReference>
<dbReference type="PANTHER" id="PTHR12444">
    <property type="entry name" value="PROTEIN EFR3 HOMOLOG CMP44E"/>
    <property type="match status" value="1"/>
</dbReference>
<dbReference type="InParanoid" id="A0A1X7SU81"/>
<dbReference type="OrthoDB" id="19232at2759"/>
<feature type="region of interest" description="Disordered" evidence="1">
    <location>
        <begin position="227"/>
        <end position="279"/>
    </location>
</feature>
<dbReference type="EnsemblMetazoa" id="Aqu2.1.05707_001">
    <property type="protein sequence ID" value="Aqu2.1.05707_001"/>
    <property type="gene ID" value="Aqu2.1.05707"/>
</dbReference>
<feature type="region of interest" description="Disordered" evidence="1">
    <location>
        <begin position="155"/>
        <end position="183"/>
    </location>
</feature>